<evidence type="ECO:0000256" key="2">
    <source>
        <dbReference type="ARBA" id="ARBA00022730"/>
    </source>
</evidence>
<dbReference type="GO" id="GO:0000049">
    <property type="term" value="F:tRNA binding"/>
    <property type="evidence" value="ECO:0007669"/>
    <property type="project" value="UniProtKB-UniRule"/>
</dbReference>
<evidence type="ECO:0000256" key="1">
    <source>
        <dbReference type="ARBA" id="ARBA00022555"/>
    </source>
</evidence>
<comment type="similarity">
    <text evidence="5">Belongs to the NEMF family.</text>
</comment>
<keyword evidence="8" id="KW-1185">Reference proteome</keyword>
<dbReference type="HAMAP" id="MF_00844_B">
    <property type="entry name" value="RqcH_B"/>
    <property type="match status" value="1"/>
</dbReference>
<dbReference type="GO" id="GO:1990112">
    <property type="term" value="C:RQC complex"/>
    <property type="evidence" value="ECO:0007669"/>
    <property type="project" value="TreeGrafter"/>
</dbReference>
<feature type="coiled-coil region" evidence="5">
    <location>
        <begin position="384"/>
        <end position="414"/>
    </location>
</feature>
<accession>A0A2L2X9Q0</accession>
<dbReference type="RefSeq" id="WP_104371443.1">
    <property type="nucleotide sequence ID" value="NZ_BFAV01000071.1"/>
</dbReference>
<keyword evidence="4 5" id="KW-0648">Protein biosynthesis</keyword>
<dbReference type="FunFam" id="2.30.310.10:FF:000004">
    <property type="entry name" value="Fibronectin-binding protein A"/>
    <property type="match status" value="1"/>
</dbReference>
<sequence length="595" mass="67399">MPFDGLVLAAIKDELEQIITGGRIEKIYQPAREEINIIIHQRQGRYRLLLSASSGLARIHITGWSKTNPANPPIFCMVLRKHLEGGRITSVSQHALERVLEITVDARDELGRMAPKRLICEIMGRHSNILLLDSQDIIIDGIRRYTHAVSRHREVLPGRPYIAPPPQEKKNPLKLNEEEFYQVMLSRPLNKKVADIVQKDFEGLSPLMAGEIIYRSGMSPDTPLELCGEYELRGIWLNLKDIMENVQAKRFRPSLVLDGKNNPVEFAAFELTRFTGYKMIHGEMNQLVDEYFHRRQVEETVEREKQSLLSVVRKEMSRLEKKLSLQLESISDAQGRERHRIAGDLITANIYRLKKGDRDVQLENYYEPDCPAVNITLDPRLTPSENAQQNYKKYNKAKNTLEAARRQAGMSENELSYLSGVENTINMAETPEETGQIRQELAGQGYIKIYAQPGAKKSKEREIPRPLAFVSTSGATILVGKNNRQNDYLTIKLARDDDTWLHTKDIPGSHVIIKSSGKEPDQNTLTEAASLAAYFSKARKSGRVPVDYTLRKYVSKPSGAKPGYVIYTNQKTLFVDPGEELVERLAGEPGGQQQG</sequence>
<protein>
    <recommendedName>
        <fullName evidence="5">Rqc2 homolog RqcH</fullName>
        <shortName evidence="5">RqcH</shortName>
    </recommendedName>
</protein>
<comment type="subunit">
    <text evidence="5">Associates with stalled 50S ribosomal subunits. Binds to RqcP.</text>
</comment>
<evidence type="ECO:0000256" key="4">
    <source>
        <dbReference type="ARBA" id="ARBA00022917"/>
    </source>
</evidence>
<dbReference type="InterPro" id="IPR043682">
    <property type="entry name" value="RqcH_bacterial"/>
</dbReference>
<keyword evidence="2 5" id="KW-0699">rRNA-binding</keyword>
<comment type="caution">
    <text evidence="7">The sequence shown here is derived from an EMBL/GenBank/DDBJ whole genome shotgun (WGS) entry which is preliminary data.</text>
</comment>
<evidence type="ECO:0000256" key="5">
    <source>
        <dbReference type="HAMAP-Rule" id="MF_00844"/>
    </source>
</evidence>
<dbReference type="Gene3D" id="1.10.8.50">
    <property type="match status" value="1"/>
</dbReference>
<dbReference type="GO" id="GO:0043023">
    <property type="term" value="F:ribosomal large subunit binding"/>
    <property type="evidence" value="ECO:0007669"/>
    <property type="project" value="UniProtKB-UniRule"/>
</dbReference>
<comment type="function">
    <text evidence="5">Key component of the ribosome quality control system (RQC), a ribosome-associated complex that mediates the extraction of incompletely synthesized nascent chains from stalled ribosomes and their subsequent degradation. RqcH recruits Ala-charged tRNA, and with RqcP directs the elongation of stalled nascent chains on 50S ribosomal subunits, leading to non-templated C-terminal alanine extensions (Ala tail). The Ala tail promotes nascent chain degradation. May add between 1 and at least 8 Ala residues. Binds to stalled 50S ribosomal subunits.</text>
</comment>
<gene>
    <name evidence="5" type="primary">rqcH</name>
    <name evidence="7" type="ORF">DCCM_2094</name>
</gene>
<name>A0A2L2X9Q0_9FIRM</name>
<keyword evidence="3 5" id="KW-0694">RNA-binding</keyword>
<dbReference type="InterPro" id="IPR008532">
    <property type="entry name" value="NFACT_RNA-bd"/>
</dbReference>
<dbReference type="GO" id="GO:0072344">
    <property type="term" value="P:rescue of stalled ribosome"/>
    <property type="evidence" value="ECO:0007669"/>
    <property type="project" value="UniProtKB-UniRule"/>
</dbReference>
<reference evidence="8" key="1">
    <citation type="submission" date="2018-02" db="EMBL/GenBank/DDBJ databases">
        <title>Genome sequence of Desulfocucumis palustris strain NAW-5.</title>
        <authorList>
            <person name="Watanabe M."/>
            <person name="Kojima H."/>
            <person name="Fukui M."/>
        </authorList>
    </citation>
    <scope>NUCLEOTIDE SEQUENCE [LARGE SCALE GENOMIC DNA]</scope>
    <source>
        <strain evidence="8">NAW-5</strain>
    </source>
</reference>
<dbReference type="PANTHER" id="PTHR15239">
    <property type="entry name" value="NUCLEAR EXPORT MEDIATOR FACTOR NEMF"/>
    <property type="match status" value="1"/>
</dbReference>
<proteinExistence type="inferred from homology"/>
<dbReference type="GO" id="GO:0019843">
    <property type="term" value="F:rRNA binding"/>
    <property type="evidence" value="ECO:0007669"/>
    <property type="project" value="UniProtKB-UniRule"/>
</dbReference>
<dbReference type="Pfam" id="PF05833">
    <property type="entry name" value="NFACT_N"/>
    <property type="match status" value="1"/>
</dbReference>
<keyword evidence="1 5" id="KW-0820">tRNA-binding</keyword>
<dbReference type="InterPro" id="IPR051608">
    <property type="entry name" value="RQC_Subunit_NEMF"/>
</dbReference>
<evidence type="ECO:0000313" key="7">
    <source>
        <dbReference type="EMBL" id="GBF32997.1"/>
    </source>
</evidence>
<dbReference type="Gene3D" id="2.30.310.10">
    <property type="entry name" value="ibrinogen binding protein from staphylococcus aureus domain"/>
    <property type="match status" value="1"/>
</dbReference>
<evidence type="ECO:0000259" key="6">
    <source>
        <dbReference type="Pfam" id="PF05670"/>
    </source>
</evidence>
<evidence type="ECO:0000313" key="8">
    <source>
        <dbReference type="Proteomes" id="UP000239549"/>
    </source>
</evidence>
<keyword evidence="5" id="KW-0175">Coiled coil</keyword>
<organism evidence="7 8">
    <name type="scientific">Desulfocucumis palustris</name>
    <dbReference type="NCBI Taxonomy" id="1898651"/>
    <lineage>
        <taxon>Bacteria</taxon>
        <taxon>Bacillati</taxon>
        <taxon>Bacillota</taxon>
        <taxon>Clostridia</taxon>
        <taxon>Eubacteriales</taxon>
        <taxon>Desulfocucumaceae</taxon>
        <taxon>Desulfocucumis</taxon>
    </lineage>
</organism>
<dbReference type="Pfam" id="PF05670">
    <property type="entry name" value="NFACT-R_1"/>
    <property type="match status" value="1"/>
</dbReference>
<evidence type="ECO:0000256" key="3">
    <source>
        <dbReference type="ARBA" id="ARBA00022884"/>
    </source>
</evidence>
<dbReference type="Proteomes" id="UP000239549">
    <property type="component" value="Unassembled WGS sequence"/>
</dbReference>
<dbReference type="EMBL" id="BFAV01000071">
    <property type="protein sequence ID" value="GBF32997.1"/>
    <property type="molecule type" value="Genomic_DNA"/>
</dbReference>
<dbReference type="OrthoDB" id="9766163at2"/>
<dbReference type="PANTHER" id="PTHR15239:SF6">
    <property type="entry name" value="RIBOSOME QUALITY CONTROL COMPLEX SUBUNIT NEMF"/>
    <property type="match status" value="1"/>
</dbReference>
<dbReference type="AlphaFoldDB" id="A0A2L2X9Q0"/>
<feature type="domain" description="NFACT RNA-binding" evidence="6">
    <location>
        <begin position="468"/>
        <end position="559"/>
    </location>
</feature>